<dbReference type="VEuPathDB" id="VectorBase:LDEU008565"/>
<dbReference type="AlphaFoldDB" id="A0A443S7T4"/>
<evidence type="ECO:0000313" key="2">
    <source>
        <dbReference type="Proteomes" id="UP000288716"/>
    </source>
</evidence>
<organism evidence="1 2">
    <name type="scientific">Leptotrombidium deliense</name>
    <dbReference type="NCBI Taxonomy" id="299467"/>
    <lineage>
        <taxon>Eukaryota</taxon>
        <taxon>Metazoa</taxon>
        <taxon>Ecdysozoa</taxon>
        <taxon>Arthropoda</taxon>
        <taxon>Chelicerata</taxon>
        <taxon>Arachnida</taxon>
        <taxon>Acari</taxon>
        <taxon>Acariformes</taxon>
        <taxon>Trombidiformes</taxon>
        <taxon>Prostigmata</taxon>
        <taxon>Anystina</taxon>
        <taxon>Parasitengona</taxon>
        <taxon>Trombiculoidea</taxon>
        <taxon>Trombiculidae</taxon>
        <taxon>Leptotrombidium</taxon>
    </lineage>
</organism>
<name>A0A443S7T4_9ACAR</name>
<dbReference type="InterPro" id="IPR032675">
    <property type="entry name" value="LRR_dom_sf"/>
</dbReference>
<proteinExistence type="predicted"/>
<protein>
    <submittedName>
        <fullName evidence="1">Uncharacterized protein</fullName>
    </submittedName>
</protein>
<reference evidence="1 2" key="1">
    <citation type="journal article" date="2018" name="Gigascience">
        <title>Genomes of trombidid mites reveal novel predicted allergens and laterally-transferred genes associated with secondary metabolism.</title>
        <authorList>
            <person name="Dong X."/>
            <person name="Chaisiri K."/>
            <person name="Xia D."/>
            <person name="Armstrong S.D."/>
            <person name="Fang Y."/>
            <person name="Donnelly M.J."/>
            <person name="Kadowaki T."/>
            <person name="McGarry J.W."/>
            <person name="Darby A.C."/>
            <person name="Makepeace B.L."/>
        </authorList>
    </citation>
    <scope>NUCLEOTIDE SEQUENCE [LARGE SCALE GENOMIC DNA]</scope>
    <source>
        <strain evidence="1">UoL-UT</strain>
    </source>
</reference>
<dbReference type="Proteomes" id="UP000288716">
    <property type="component" value="Unassembled WGS sequence"/>
</dbReference>
<dbReference type="Gene3D" id="3.80.10.10">
    <property type="entry name" value="Ribonuclease Inhibitor"/>
    <property type="match status" value="1"/>
</dbReference>
<evidence type="ECO:0000313" key="1">
    <source>
        <dbReference type="EMBL" id="RWS23475.1"/>
    </source>
</evidence>
<accession>A0A443S7T4</accession>
<dbReference type="SUPFAM" id="SSF52047">
    <property type="entry name" value="RNI-like"/>
    <property type="match status" value="1"/>
</dbReference>
<keyword evidence="2" id="KW-1185">Reference proteome</keyword>
<sequence length="275" mass="31426">MTQLFGSLRNLQSITICSNAITGQFFRNIPENITSIGWKITAKCNISSNLTLAGKGGNLKNFSFTTASSVSNLDLDLIASLINEMPNLMKMKILSYVKLRQCFHVNGLEKLDINLKRISLNCFQPMYSLKKLDMTVNSIREKKVVSYLKSFPNLQYLHLSFTYLDTFTLKMIESLCHLRTLKSFYYDDFKYKSETYSTLTDSSLNSLCEAVSMMSNVSEFDFLLINSTATVADFMQIILTLKSIAVQRPSHVFRLRFQEFYIPETLCLPENLFVG</sequence>
<gene>
    <name evidence="1" type="ORF">B4U80_13925</name>
</gene>
<dbReference type="EMBL" id="NCKV01006385">
    <property type="protein sequence ID" value="RWS23475.1"/>
    <property type="molecule type" value="Genomic_DNA"/>
</dbReference>
<comment type="caution">
    <text evidence="1">The sequence shown here is derived from an EMBL/GenBank/DDBJ whole genome shotgun (WGS) entry which is preliminary data.</text>
</comment>